<feature type="compositionally biased region" description="Polar residues" evidence="1">
    <location>
        <begin position="248"/>
        <end position="258"/>
    </location>
</feature>
<dbReference type="VEuPathDB" id="CryptoDB:Vbra_17188"/>
<keyword evidence="4" id="KW-1185">Reference proteome</keyword>
<dbReference type="Proteomes" id="UP000041254">
    <property type="component" value="Unassembled WGS sequence"/>
</dbReference>
<evidence type="ECO:0000313" key="3">
    <source>
        <dbReference type="EMBL" id="CEM24588.1"/>
    </source>
</evidence>
<protein>
    <submittedName>
        <fullName evidence="3">Uncharacterized protein</fullName>
    </submittedName>
</protein>
<reference evidence="3 4" key="1">
    <citation type="submission" date="2014-11" db="EMBL/GenBank/DDBJ databases">
        <authorList>
            <person name="Zhu J."/>
            <person name="Qi W."/>
            <person name="Song R."/>
        </authorList>
    </citation>
    <scope>NUCLEOTIDE SEQUENCE [LARGE SCALE GENOMIC DNA]</scope>
</reference>
<feature type="chain" id="PRO_5005189807" evidence="2">
    <location>
        <begin position="20"/>
        <end position="258"/>
    </location>
</feature>
<keyword evidence="2" id="KW-0732">Signal</keyword>
<evidence type="ECO:0000313" key="4">
    <source>
        <dbReference type="Proteomes" id="UP000041254"/>
    </source>
</evidence>
<evidence type="ECO:0000256" key="1">
    <source>
        <dbReference type="SAM" id="MobiDB-lite"/>
    </source>
</evidence>
<dbReference type="AlphaFoldDB" id="A0A0G4G7W2"/>
<evidence type="ECO:0000256" key="2">
    <source>
        <dbReference type="SAM" id="SignalP"/>
    </source>
</evidence>
<feature type="region of interest" description="Disordered" evidence="1">
    <location>
        <begin position="229"/>
        <end position="258"/>
    </location>
</feature>
<name>A0A0G4G7W2_VITBC</name>
<dbReference type="InParanoid" id="A0A0G4G7W2"/>
<sequence length="258" mass="28170">MFVVLAQVLLAMYRTGVLIGNYNEDRFGMELLSKRRAPPPLPVSTYAEAFHWKAHRREHDSTIAALRNKRDEIETAARPPRPVLPQSAVGAPSLASIMVAAAPSSRPAARSSVDRRLLLGHGKPDIDFEHREFKTATDSFTGGISNPDGVRVTEGQLRALKAAQRQAESDDVLRGRFDTTYGRANQHVAHLVSDPLKTSPDLSTIKAPTRAIARSALHASDQRLPVVDGKAAEDIRQPSKALHRPQGATYSKLYTASG</sequence>
<gene>
    <name evidence="3" type="ORF">Vbra_17188</name>
</gene>
<feature type="signal peptide" evidence="2">
    <location>
        <begin position="1"/>
        <end position="19"/>
    </location>
</feature>
<dbReference type="EMBL" id="CDMY01000584">
    <property type="protein sequence ID" value="CEM24588.1"/>
    <property type="molecule type" value="Genomic_DNA"/>
</dbReference>
<organism evidence="3 4">
    <name type="scientific">Vitrella brassicaformis (strain CCMP3155)</name>
    <dbReference type="NCBI Taxonomy" id="1169540"/>
    <lineage>
        <taxon>Eukaryota</taxon>
        <taxon>Sar</taxon>
        <taxon>Alveolata</taxon>
        <taxon>Colpodellida</taxon>
        <taxon>Vitrellaceae</taxon>
        <taxon>Vitrella</taxon>
    </lineage>
</organism>
<proteinExistence type="predicted"/>
<accession>A0A0G4G7W2</accession>